<keyword evidence="5" id="KW-0408">Iron</keyword>
<dbReference type="InterPro" id="IPR039994">
    <property type="entry name" value="NO66-like"/>
</dbReference>
<comment type="caution">
    <text evidence="7">The sequence shown here is derived from an EMBL/GenBank/DDBJ whole genome shotgun (WGS) entry which is preliminary data.</text>
</comment>
<evidence type="ECO:0000256" key="5">
    <source>
        <dbReference type="ARBA" id="ARBA00023004"/>
    </source>
</evidence>
<sequence length="385" mass="42974">MKQAPQAPDFAAPWPLLGGMSPEQFMRRHWQRKPALMRAAALPWVGRMPRGELFGLAEREDVESRLVTGNDRAAWTLRHGPFPRRSLPALSQPGWTVLVQGMEAIHPAARELLDAFRFLPEARLDDVMVSWASDGGGVGPHTDAYDVFLVQVSGRRRWRVSNQKQRDLIEGLPVKILQCFEPTLEWELEPGDILYLPPNWAHDGVALGADCITASVGLRAPRRVELADALLPRLIDPEDDAPAAWESVYRDADIGPTLHPAAISPEFQAFAQDALRRVVDDPQGMARALGEYLSEPKPKQLFDGGRALPGDVALAPGSRMLYDRWHVFLNGESYRAAGRDARLMQRLADARQLSAAQRQQLSPDAQQLLNEWMEWGWVCPSPGSR</sequence>
<dbReference type="SMART" id="SM00558">
    <property type="entry name" value="JmjC"/>
    <property type="match status" value="1"/>
</dbReference>
<dbReference type="Pfam" id="PF08007">
    <property type="entry name" value="JmjC_2"/>
    <property type="match status" value="1"/>
</dbReference>
<protein>
    <submittedName>
        <fullName evidence="7">Cupin domain-containing protein</fullName>
    </submittedName>
</protein>
<dbReference type="Gene3D" id="2.60.120.650">
    <property type="entry name" value="Cupin"/>
    <property type="match status" value="1"/>
</dbReference>
<dbReference type="InterPro" id="IPR046799">
    <property type="entry name" value="ROXA-like_wH"/>
</dbReference>
<gene>
    <name evidence="7" type="ORF">I7X43_15625</name>
</gene>
<dbReference type="AlphaFoldDB" id="A0A931NG64"/>
<keyword evidence="4" id="KW-0560">Oxidoreductase</keyword>
<dbReference type="GO" id="GO:0046872">
    <property type="term" value="F:metal ion binding"/>
    <property type="evidence" value="ECO:0007669"/>
    <property type="project" value="UniProtKB-KW"/>
</dbReference>
<keyword evidence="8" id="KW-1185">Reference proteome</keyword>
<dbReference type="InterPro" id="IPR003347">
    <property type="entry name" value="JmjC_dom"/>
</dbReference>
<proteinExistence type="predicted"/>
<keyword evidence="3" id="KW-0223">Dioxygenase</keyword>
<comment type="cofactor">
    <cofactor evidence="1">
        <name>Fe(2+)</name>
        <dbReference type="ChEBI" id="CHEBI:29033"/>
    </cofactor>
</comment>
<evidence type="ECO:0000259" key="6">
    <source>
        <dbReference type="PROSITE" id="PS51184"/>
    </source>
</evidence>
<name>A0A931NG64_9BURK</name>
<dbReference type="SUPFAM" id="SSF51197">
    <property type="entry name" value="Clavaminate synthase-like"/>
    <property type="match status" value="1"/>
</dbReference>
<dbReference type="PANTHER" id="PTHR13096">
    <property type="entry name" value="MINA53 MYC INDUCED NUCLEAR ANTIGEN"/>
    <property type="match status" value="1"/>
</dbReference>
<dbReference type="Pfam" id="PF20514">
    <property type="entry name" value="WHD_ROXA"/>
    <property type="match status" value="1"/>
</dbReference>
<evidence type="ECO:0000256" key="3">
    <source>
        <dbReference type="ARBA" id="ARBA00022964"/>
    </source>
</evidence>
<reference evidence="7" key="1">
    <citation type="submission" date="2020-12" db="EMBL/GenBank/DDBJ databases">
        <title>The genome sequence of Inhella sp. 4Y17.</title>
        <authorList>
            <person name="Liu Y."/>
        </authorList>
    </citation>
    <scope>NUCLEOTIDE SEQUENCE</scope>
    <source>
        <strain evidence="7">4Y10</strain>
    </source>
</reference>
<accession>A0A931NG64</accession>
<dbReference type="RefSeq" id="WP_198101887.1">
    <property type="nucleotide sequence ID" value="NZ_JAEDAL010000011.1"/>
</dbReference>
<evidence type="ECO:0000256" key="1">
    <source>
        <dbReference type="ARBA" id="ARBA00001954"/>
    </source>
</evidence>
<evidence type="ECO:0000313" key="8">
    <source>
        <dbReference type="Proteomes" id="UP000620139"/>
    </source>
</evidence>
<feature type="domain" description="JmjC" evidence="6">
    <location>
        <begin position="108"/>
        <end position="235"/>
    </location>
</feature>
<dbReference type="PROSITE" id="PS51184">
    <property type="entry name" value="JMJC"/>
    <property type="match status" value="1"/>
</dbReference>
<organism evidence="7 8">
    <name type="scientific">Inhella gelatinilytica</name>
    <dbReference type="NCBI Taxonomy" id="2795030"/>
    <lineage>
        <taxon>Bacteria</taxon>
        <taxon>Pseudomonadati</taxon>
        <taxon>Pseudomonadota</taxon>
        <taxon>Betaproteobacteria</taxon>
        <taxon>Burkholderiales</taxon>
        <taxon>Sphaerotilaceae</taxon>
        <taxon>Inhella</taxon>
    </lineage>
</organism>
<dbReference type="GO" id="GO:0016706">
    <property type="term" value="F:2-oxoglutarate-dependent dioxygenase activity"/>
    <property type="evidence" value="ECO:0007669"/>
    <property type="project" value="TreeGrafter"/>
</dbReference>
<keyword evidence="2" id="KW-0479">Metal-binding</keyword>
<evidence type="ECO:0000256" key="4">
    <source>
        <dbReference type="ARBA" id="ARBA00023002"/>
    </source>
</evidence>
<dbReference type="EMBL" id="JAEDAL010000011">
    <property type="protein sequence ID" value="MBH9554271.1"/>
    <property type="molecule type" value="Genomic_DNA"/>
</dbReference>
<evidence type="ECO:0000256" key="2">
    <source>
        <dbReference type="ARBA" id="ARBA00022723"/>
    </source>
</evidence>
<dbReference type="PANTHER" id="PTHR13096:SF8">
    <property type="entry name" value="RIBOSOMAL OXYGENASE 1"/>
    <property type="match status" value="1"/>
</dbReference>
<dbReference type="Proteomes" id="UP000620139">
    <property type="component" value="Unassembled WGS sequence"/>
</dbReference>
<evidence type="ECO:0000313" key="7">
    <source>
        <dbReference type="EMBL" id="MBH9554271.1"/>
    </source>
</evidence>
<dbReference type="Gene3D" id="3.40.366.30">
    <property type="entry name" value="50S ribosomal protein L16 arginine hydroxylase, Chain A, Domain 2"/>
    <property type="match status" value="1"/>
</dbReference>